<evidence type="ECO:0000313" key="2">
    <source>
        <dbReference type="Proteomes" id="UP000219048"/>
    </source>
</evidence>
<accession>A0A285MDI7</accession>
<keyword evidence="2" id="KW-1185">Reference proteome</keyword>
<dbReference type="RefSeq" id="WP_097044558.1">
    <property type="nucleotide sequence ID" value="NZ_OBEH01000001.1"/>
</dbReference>
<organism evidence="1 2">
    <name type="scientific">Flagellimonas pacifica</name>
    <dbReference type="NCBI Taxonomy" id="1247520"/>
    <lineage>
        <taxon>Bacteria</taxon>
        <taxon>Pseudomonadati</taxon>
        <taxon>Bacteroidota</taxon>
        <taxon>Flavobacteriia</taxon>
        <taxon>Flavobacteriales</taxon>
        <taxon>Flavobacteriaceae</taxon>
        <taxon>Flagellimonas</taxon>
    </lineage>
</organism>
<dbReference type="EMBL" id="OBEH01000001">
    <property type="protein sequence ID" value="SNY95235.1"/>
    <property type="molecule type" value="Genomic_DNA"/>
</dbReference>
<gene>
    <name evidence="1" type="ORF">SAMN06265377_0901</name>
</gene>
<dbReference type="AlphaFoldDB" id="A0A285MDI7"/>
<evidence type="ECO:0008006" key="3">
    <source>
        <dbReference type="Google" id="ProtNLM"/>
    </source>
</evidence>
<reference evidence="2" key="1">
    <citation type="submission" date="2017-09" db="EMBL/GenBank/DDBJ databases">
        <authorList>
            <person name="Varghese N."/>
            <person name="Submissions S."/>
        </authorList>
    </citation>
    <scope>NUCLEOTIDE SEQUENCE [LARGE SCALE GENOMIC DNA]</scope>
    <source>
        <strain evidence="2">DSM 25885</strain>
    </source>
</reference>
<name>A0A285MDI7_9FLAO</name>
<dbReference type="Proteomes" id="UP000219048">
    <property type="component" value="Unassembled WGS sequence"/>
</dbReference>
<dbReference type="OrthoDB" id="1445899at2"/>
<protein>
    <recommendedName>
        <fullName evidence="3">Lipocalin-like domain-containing protein</fullName>
    </recommendedName>
</protein>
<sequence length="143" mass="16434">MRFFLLLVVLLGLGCSNDDENFEIDSFYDCKKGTEKDFSISSSEVIGKWKWIESSCSFCLDPKPYRADKKVIAEFKSDKTYMVVEDSKVVSEGTWDIQEKQSIFIMVLDPKPKYLDGTILVCQNQLISDARPWDGVGYLFTRN</sequence>
<evidence type="ECO:0000313" key="1">
    <source>
        <dbReference type="EMBL" id="SNY95235.1"/>
    </source>
</evidence>
<dbReference type="PROSITE" id="PS51257">
    <property type="entry name" value="PROKAR_LIPOPROTEIN"/>
    <property type="match status" value="1"/>
</dbReference>
<proteinExistence type="predicted"/>